<name>A0A8H6FA67_9LECA</name>
<dbReference type="GeneID" id="59331095"/>
<comment type="caution">
    <text evidence="2">The sequence shown here is derived from an EMBL/GenBank/DDBJ whole genome shotgun (WGS) entry which is preliminary data.</text>
</comment>
<dbReference type="AlphaFoldDB" id="A0A8H6FA67"/>
<evidence type="ECO:0000313" key="2">
    <source>
        <dbReference type="EMBL" id="KAF6221002.1"/>
    </source>
</evidence>
<accession>A0A8H6FA67</accession>
<protein>
    <submittedName>
        <fullName evidence="2">Uncharacterized protein</fullName>
    </submittedName>
</protein>
<keyword evidence="3" id="KW-1185">Reference proteome</keyword>
<reference evidence="2 3" key="1">
    <citation type="journal article" date="2020" name="Genomics">
        <title>Complete, high-quality genomes from long-read metagenomic sequencing of two wolf lichen thalli reveals enigmatic genome architecture.</title>
        <authorList>
            <person name="McKenzie S.K."/>
            <person name="Walston R.F."/>
            <person name="Allen J.L."/>
        </authorList>
    </citation>
    <scope>NUCLEOTIDE SEQUENCE [LARGE SCALE GENOMIC DNA]</scope>
    <source>
        <strain evidence="2">WasteWater1</strain>
    </source>
</reference>
<feature type="compositionally biased region" description="Polar residues" evidence="1">
    <location>
        <begin position="156"/>
        <end position="170"/>
    </location>
</feature>
<dbReference type="PANTHER" id="PTHR11560">
    <property type="entry name" value="39S RIBOSOMAL PROTEIN L10, MITOCHONDRIAL"/>
    <property type="match status" value="1"/>
</dbReference>
<gene>
    <name evidence="2" type="ORF">HO133_002683</name>
</gene>
<organism evidence="2 3">
    <name type="scientific">Letharia lupina</name>
    <dbReference type="NCBI Taxonomy" id="560253"/>
    <lineage>
        <taxon>Eukaryota</taxon>
        <taxon>Fungi</taxon>
        <taxon>Dikarya</taxon>
        <taxon>Ascomycota</taxon>
        <taxon>Pezizomycotina</taxon>
        <taxon>Lecanoromycetes</taxon>
        <taxon>OSLEUM clade</taxon>
        <taxon>Lecanoromycetidae</taxon>
        <taxon>Lecanorales</taxon>
        <taxon>Lecanorineae</taxon>
        <taxon>Parmeliaceae</taxon>
        <taxon>Letharia</taxon>
    </lineage>
</organism>
<feature type="compositionally biased region" description="Pro residues" evidence="1">
    <location>
        <begin position="43"/>
        <end position="58"/>
    </location>
</feature>
<sequence length="360" mass="39586">MPPRLRICPQCYHLLKHQPTSYRYLATASAITPAAPPFQTISSPPPIARFPRTQPPSHKPPEFRKSQLHRQYTSLLRSTPLLLLFQHNNLKATEWMSIRRELQFALEKVDNDLSTNLAPAIKIQTIQVGIFESALLVAEYFDPKQHRTASKPHPTDPSTQSSVSLANHTPTPADPTFRHYLSRTAHAAASPYKESHPLRPLLSGPLAAMSFPTVTPQHMRAALSILAPKAPTFPAPTRRANPGYHDATVQQGLQKLMLLGARVEGKVFDNEGARWVGGIQGGMEGLRGQLVRILGEVGAGVTGALEGMGRSLWVTVEARRSMLEEEEKGTSGGSNEGLANKGKEHSIGLWSVIWGRNPNR</sequence>
<dbReference type="RefSeq" id="XP_037150437.1">
    <property type="nucleotide sequence ID" value="XM_037293608.1"/>
</dbReference>
<feature type="region of interest" description="Disordered" evidence="1">
    <location>
        <begin position="42"/>
        <end position="66"/>
    </location>
</feature>
<evidence type="ECO:0000256" key="1">
    <source>
        <dbReference type="SAM" id="MobiDB-lite"/>
    </source>
</evidence>
<dbReference type="Proteomes" id="UP000593566">
    <property type="component" value="Unassembled WGS sequence"/>
</dbReference>
<feature type="region of interest" description="Disordered" evidence="1">
    <location>
        <begin position="146"/>
        <end position="177"/>
    </location>
</feature>
<dbReference type="EMBL" id="JACCJB010000015">
    <property type="protein sequence ID" value="KAF6221002.1"/>
    <property type="molecule type" value="Genomic_DNA"/>
</dbReference>
<proteinExistence type="predicted"/>
<evidence type="ECO:0000313" key="3">
    <source>
        <dbReference type="Proteomes" id="UP000593566"/>
    </source>
</evidence>
<dbReference type="InterPro" id="IPR047865">
    <property type="entry name" value="Ribosomal_uL10_bac_type"/>
</dbReference>